<keyword evidence="2" id="KW-0732">Signal</keyword>
<feature type="region of interest" description="Disordered" evidence="1">
    <location>
        <begin position="78"/>
        <end position="101"/>
    </location>
</feature>
<keyword evidence="4" id="KW-1185">Reference proteome</keyword>
<comment type="caution">
    <text evidence="3">The sequence shown here is derived from an EMBL/GenBank/DDBJ whole genome shotgun (WGS) entry which is preliminary data.</text>
</comment>
<dbReference type="Proteomes" id="UP000660381">
    <property type="component" value="Unassembled WGS sequence"/>
</dbReference>
<dbReference type="NCBIfam" id="NF041929">
    <property type="entry name" value="Xrt_dep_XDP2"/>
    <property type="match status" value="1"/>
</dbReference>
<proteinExistence type="predicted"/>
<name>A0ABR8J5D0_9NOST</name>
<sequence length="270" mass="28502">MKAQNILISAGLVVTSVAAMAASAQAASFTTNFTPNNPDPKADIWLQSVTQNGKTISNFSLVQSADIIYNTPKSIGIQNSGAGSTDKGDNASGPSATNEDPTGAEMAAFLGNKNLNNIIDTEDNGTFNINVFFDSLIKEDNSGLDSLYFWERGMNSRLEIQAIDAAGNLIGNSLQLFASQQNSAGFSIDTKEIDGSQAVGSWGVTLAQLGVTELKGLKLTANSSFNGPDFKVIARKTTPEPGAMIGLGAVAALSFLRRQSKQSYFWKSAK</sequence>
<evidence type="ECO:0000256" key="1">
    <source>
        <dbReference type="SAM" id="MobiDB-lite"/>
    </source>
</evidence>
<dbReference type="InterPro" id="IPR013424">
    <property type="entry name" value="Ice-binding_C"/>
</dbReference>
<reference evidence="3 4" key="1">
    <citation type="journal article" date="2020" name="ISME J.">
        <title>Comparative genomics reveals insights into cyanobacterial evolution and habitat adaptation.</title>
        <authorList>
            <person name="Chen M.Y."/>
            <person name="Teng W.K."/>
            <person name="Zhao L."/>
            <person name="Hu C.X."/>
            <person name="Zhou Y.K."/>
            <person name="Han B.P."/>
            <person name="Song L.R."/>
            <person name="Shu W.S."/>
        </authorList>
    </citation>
    <scope>NUCLEOTIDE SEQUENCE [LARGE SCALE GENOMIC DNA]</scope>
    <source>
        <strain evidence="3 4">FACHB-362</strain>
    </source>
</reference>
<dbReference type="RefSeq" id="WP_190907037.1">
    <property type="nucleotide sequence ID" value="NZ_JACJTQ010000017.1"/>
</dbReference>
<dbReference type="NCBIfam" id="TIGR02595">
    <property type="entry name" value="PEP_CTERM"/>
    <property type="match status" value="1"/>
</dbReference>
<feature type="signal peptide" evidence="2">
    <location>
        <begin position="1"/>
        <end position="26"/>
    </location>
</feature>
<evidence type="ECO:0000313" key="3">
    <source>
        <dbReference type="EMBL" id="MBD2692674.1"/>
    </source>
</evidence>
<organism evidence="3 4">
    <name type="scientific">Anabaena catenula FACHB-362</name>
    <dbReference type="NCBI Taxonomy" id="2692877"/>
    <lineage>
        <taxon>Bacteria</taxon>
        <taxon>Bacillati</taxon>
        <taxon>Cyanobacteriota</taxon>
        <taxon>Cyanophyceae</taxon>
        <taxon>Nostocales</taxon>
        <taxon>Nostocaceae</taxon>
        <taxon>Anabaena</taxon>
    </lineage>
</organism>
<dbReference type="EMBL" id="JACJTQ010000017">
    <property type="protein sequence ID" value="MBD2692674.1"/>
    <property type="molecule type" value="Genomic_DNA"/>
</dbReference>
<gene>
    <name evidence="3" type="ORF">H6G68_13050</name>
</gene>
<evidence type="ECO:0000256" key="2">
    <source>
        <dbReference type="SAM" id="SignalP"/>
    </source>
</evidence>
<protein>
    <submittedName>
        <fullName evidence="3">PEP-CTERM sorting domain-containing protein</fullName>
    </submittedName>
</protein>
<feature type="chain" id="PRO_5047051309" evidence="2">
    <location>
        <begin position="27"/>
        <end position="270"/>
    </location>
</feature>
<evidence type="ECO:0000313" key="4">
    <source>
        <dbReference type="Proteomes" id="UP000660381"/>
    </source>
</evidence>
<accession>A0ABR8J5D0</accession>